<keyword evidence="5" id="KW-0611">Plant defense</keyword>
<keyword evidence="2" id="KW-0433">Leucine-rich repeat</keyword>
<dbReference type="InterPro" id="IPR027417">
    <property type="entry name" value="P-loop_NTPase"/>
</dbReference>
<evidence type="ECO:0000259" key="8">
    <source>
        <dbReference type="Pfam" id="PF00931"/>
    </source>
</evidence>
<dbReference type="InterPro" id="IPR002182">
    <property type="entry name" value="NB-ARC"/>
</dbReference>
<dbReference type="Pfam" id="PF00931">
    <property type="entry name" value="NB-ARC"/>
    <property type="match status" value="1"/>
</dbReference>
<feature type="domain" description="Disease resistance protein winged helix" evidence="10">
    <location>
        <begin position="433"/>
        <end position="499"/>
    </location>
</feature>
<dbReference type="SUPFAM" id="SSF52058">
    <property type="entry name" value="L domain-like"/>
    <property type="match status" value="1"/>
</dbReference>
<protein>
    <recommendedName>
        <fullName evidence="13">NB-ARC domain-containing protein</fullName>
    </recommendedName>
</protein>
<feature type="domain" description="NB-ARC" evidence="8">
    <location>
        <begin position="181"/>
        <end position="346"/>
    </location>
</feature>
<dbReference type="PRINTS" id="PR00364">
    <property type="entry name" value="DISEASERSIST"/>
</dbReference>
<dbReference type="FunFam" id="1.10.10.10:FF:000322">
    <property type="entry name" value="Probable disease resistance protein At1g63360"/>
    <property type="match status" value="1"/>
</dbReference>
<keyword evidence="12" id="KW-1185">Reference proteome</keyword>
<dbReference type="AlphaFoldDB" id="A0A9D3UY22"/>
<dbReference type="InterPro" id="IPR003591">
    <property type="entry name" value="Leu-rich_rpt_typical-subtyp"/>
</dbReference>
<dbReference type="SMART" id="SM00369">
    <property type="entry name" value="LRR_TYP"/>
    <property type="match status" value="4"/>
</dbReference>
<evidence type="ECO:0000256" key="6">
    <source>
        <dbReference type="ARBA" id="ARBA00022840"/>
    </source>
</evidence>
<dbReference type="GO" id="GO:0043531">
    <property type="term" value="F:ADP binding"/>
    <property type="evidence" value="ECO:0007669"/>
    <property type="project" value="InterPro"/>
</dbReference>
<gene>
    <name evidence="11" type="ORF">J1N35_028516</name>
</gene>
<dbReference type="EMBL" id="JAIQCV010000009">
    <property type="protein sequence ID" value="KAH1063529.1"/>
    <property type="molecule type" value="Genomic_DNA"/>
</dbReference>
<comment type="caution">
    <text evidence="11">The sequence shown here is derived from an EMBL/GenBank/DDBJ whole genome shotgun (WGS) entry which is preliminary data.</text>
</comment>
<dbReference type="Pfam" id="PF23247">
    <property type="entry name" value="LRR_RPS2"/>
    <property type="match status" value="1"/>
</dbReference>
<evidence type="ECO:0000313" key="12">
    <source>
        <dbReference type="Proteomes" id="UP000828251"/>
    </source>
</evidence>
<dbReference type="Gene3D" id="3.80.10.10">
    <property type="entry name" value="Ribonuclease Inhibitor"/>
    <property type="match status" value="1"/>
</dbReference>
<feature type="non-terminal residue" evidence="11">
    <location>
        <position position="1"/>
    </location>
</feature>
<name>A0A9D3UY22_9ROSI</name>
<dbReference type="Gene3D" id="1.10.8.430">
    <property type="entry name" value="Helical domain of apoptotic protease-activating factors"/>
    <property type="match status" value="1"/>
</dbReference>
<dbReference type="InterPro" id="IPR058922">
    <property type="entry name" value="WHD_DRP"/>
</dbReference>
<sequence>YSSLLCKIVKGVNFTASFSVLISQHFSASRDIAMEYVEPVVGIANCLGTPVCKYLQYHRKLNDYVRNFKRIRDELKCKMEDIKLQLKAELLRPLGKIPKQGVENWLEDVKEMIREAQVVENKVSNGRYLCRACNGKLVDEKTREMKEFLDKAPNASEGLAFDGPSAGLPLPTSELVGEEAVRNEIWACLMQEEVSKIGVWGMGGVGKTTIMKHIHNDLLKEQRFERVIWVTISTEFNVMKVQDDIADALKLKEDWPRDGDKLRRAAILSEMLKNAGKHVLILDDVWGKVSLEEVGVPEPSGSNGCKLVLTSRSEHVCKFMGCKVIKVKPLSEEEALILFLNKVGPNIVQSPTIMPTLKLVVKECAGLPLTIIVVAGTMIGEDSPLIWKNALVELKERIGKVEGVEAEVIERLKFSFDHLKDKQVKHCFLYCMVYPEDFEIEKDELIERWIEEGFIDDMGTRQEMNDKGQVILKKLEDNCLLENVSSGFVKMHDAVRDMALSITRINPRYMLQAGLQLEELPEKEQWSPDIVKVSLMRNSISEISIDMLPTKCQLLTTLLLQHNPIKKIPYSFFTNMPCLSVLNLSYTKIESLPNSISELKNLTTLSLSCCFKLRDLPCLSMLQELKKLDLHWTNIEEVPEGMNMLKKLRYLDLQVFTLKEIPAGLLPKFVHLQHLSFGVENEKISLKAEEMEPLKKLECFEGRFEDISEFNKFISSMQQSKKNLIKYYLQVGSDFSPRLTPEIDKIVTIGGDQNWEGELIMHPIEIQELNILNCDYLRSLLDDNSSFINAVDLRVCRIWGCEGIQCVVSLSSFASSSAHPFQSLEVLNLRDLPKLSALIMKDAGIGSVTTSTLASSATFSHLKEIGIYKCSSMKTLLPHWLLPNLQNLEEIHVNACSQLVEILEAATSEVEEKGSDALIKFHLPKLRELSLGELPNLKSICSKNGVMVCDSLQLIQVDSGCDKLKRIPPFVPLVGNVQPFAYAPPSLTIRSSTEWWESLEWDAHPNFISVLQPLWEHLRHLSPFESLCRTLATRVATAG</sequence>
<evidence type="ECO:0000256" key="5">
    <source>
        <dbReference type="ARBA" id="ARBA00022821"/>
    </source>
</evidence>
<accession>A0A9D3UY22</accession>
<dbReference type="Pfam" id="PF13855">
    <property type="entry name" value="LRR_8"/>
    <property type="match status" value="1"/>
</dbReference>
<dbReference type="InterPro" id="IPR042197">
    <property type="entry name" value="Apaf_helical"/>
</dbReference>
<keyword evidence="3" id="KW-0677">Repeat</keyword>
<reference evidence="11 12" key="1">
    <citation type="journal article" date="2021" name="Plant Biotechnol. J.">
        <title>Multi-omics assisted identification of the key and species-specific regulatory components of drought-tolerant mechanisms in Gossypium stocksii.</title>
        <authorList>
            <person name="Yu D."/>
            <person name="Ke L."/>
            <person name="Zhang D."/>
            <person name="Wu Y."/>
            <person name="Sun Y."/>
            <person name="Mei J."/>
            <person name="Sun J."/>
            <person name="Sun Y."/>
        </authorList>
    </citation>
    <scope>NUCLEOTIDE SEQUENCE [LARGE SCALE GENOMIC DNA]</scope>
    <source>
        <strain evidence="12">cv. E1</strain>
        <tissue evidence="11">Leaf</tissue>
    </source>
</reference>
<evidence type="ECO:0000256" key="4">
    <source>
        <dbReference type="ARBA" id="ARBA00022741"/>
    </source>
</evidence>
<dbReference type="InterPro" id="IPR057135">
    <property type="entry name" value="At4g27190-like_LRR"/>
</dbReference>
<evidence type="ECO:0000259" key="9">
    <source>
        <dbReference type="Pfam" id="PF23247"/>
    </source>
</evidence>
<evidence type="ECO:0000256" key="2">
    <source>
        <dbReference type="ARBA" id="ARBA00022614"/>
    </source>
</evidence>
<dbReference type="Pfam" id="PF23559">
    <property type="entry name" value="WHD_DRP"/>
    <property type="match status" value="1"/>
</dbReference>
<dbReference type="PANTHER" id="PTHR33463:SF212">
    <property type="entry name" value="AND NB-ARC DOMAINS-CONTAINING DISEASE RESISTANCE PROTEIN, PUTATIVE-RELATED"/>
    <property type="match status" value="1"/>
</dbReference>
<dbReference type="FunFam" id="3.40.50.300:FF:001091">
    <property type="entry name" value="Probable disease resistance protein At1g61300"/>
    <property type="match status" value="1"/>
</dbReference>
<organism evidence="11 12">
    <name type="scientific">Gossypium stocksii</name>
    <dbReference type="NCBI Taxonomy" id="47602"/>
    <lineage>
        <taxon>Eukaryota</taxon>
        <taxon>Viridiplantae</taxon>
        <taxon>Streptophyta</taxon>
        <taxon>Embryophyta</taxon>
        <taxon>Tracheophyta</taxon>
        <taxon>Spermatophyta</taxon>
        <taxon>Magnoliopsida</taxon>
        <taxon>eudicotyledons</taxon>
        <taxon>Gunneridae</taxon>
        <taxon>Pentapetalae</taxon>
        <taxon>rosids</taxon>
        <taxon>malvids</taxon>
        <taxon>Malvales</taxon>
        <taxon>Malvaceae</taxon>
        <taxon>Malvoideae</taxon>
        <taxon>Gossypium</taxon>
    </lineage>
</organism>
<dbReference type="Gene3D" id="3.40.50.300">
    <property type="entry name" value="P-loop containing nucleotide triphosphate hydrolases"/>
    <property type="match status" value="1"/>
</dbReference>
<evidence type="ECO:0000313" key="11">
    <source>
        <dbReference type="EMBL" id="KAH1063529.1"/>
    </source>
</evidence>
<proteinExistence type="inferred from homology"/>
<dbReference type="SUPFAM" id="SSF52540">
    <property type="entry name" value="P-loop containing nucleoside triphosphate hydrolases"/>
    <property type="match status" value="1"/>
</dbReference>
<keyword evidence="4" id="KW-0547">Nucleotide-binding</keyword>
<dbReference type="GO" id="GO:0005524">
    <property type="term" value="F:ATP binding"/>
    <property type="evidence" value="ECO:0007669"/>
    <property type="project" value="UniProtKB-KW"/>
</dbReference>
<evidence type="ECO:0000256" key="3">
    <source>
        <dbReference type="ARBA" id="ARBA00022737"/>
    </source>
</evidence>
<keyword evidence="6" id="KW-0067">ATP-binding</keyword>
<keyword evidence="7" id="KW-0175">Coiled coil</keyword>
<dbReference type="InterPro" id="IPR050905">
    <property type="entry name" value="Plant_NBS-LRR"/>
</dbReference>
<dbReference type="GO" id="GO:0006952">
    <property type="term" value="P:defense response"/>
    <property type="evidence" value="ECO:0007669"/>
    <property type="project" value="UniProtKB-KW"/>
</dbReference>
<evidence type="ECO:0000256" key="1">
    <source>
        <dbReference type="ARBA" id="ARBA00008894"/>
    </source>
</evidence>
<feature type="domain" description="Disease resistance protein At4g27190-like leucine-rich repeats" evidence="9">
    <location>
        <begin position="854"/>
        <end position="969"/>
    </location>
</feature>
<evidence type="ECO:0008006" key="13">
    <source>
        <dbReference type="Google" id="ProtNLM"/>
    </source>
</evidence>
<dbReference type="InterPro" id="IPR032675">
    <property type="entry name" value="LRR_dom_sf"/>
</dbReference>
<dbReference type="InterPro" id="IPR001611">
    <property type="entry name" value="Leu-rich_rpt"/>
</dbReference>
<dbReference type="PANTHER" id="PTHR33463">
    <property type="entry name" value="NB-ARC DOMAIN-CONTAINING PROTEIN-RELATED"/>
    <property type="match status" value="1"/>
</dbReference>
<evidence type="ECO:0000259" key="10">
    <source>
        <dbReference type="Pfam" id="PF23559"/>
    </source>
</evidence>
<evidence type="ECO:0000256" key="7">
    <source>
        <dbReference type="SAM" id="Coils"/>
    </source>
</evidence>
<feature type="coiled-coil region" evidence="7">
    <location>
        <begin position="65"/>
        <end position="122"/>
    </location>
</feature>
<comment type="similarity">
    <text evidence="1">Belongs to the disease resistance NB-LRR family.</text>
</comment>
<dbReference type="Proteomes" id="UP000828251">
    <property type="component" value="Unassembled WGS sequence"/>
</dbReference>
<dbReference type="OrthoDB" id="1926275at2759"/>